<accession>K6ZKE5</accession>
<dbReference type="AlphaFoldDB" id="K6ZKE5"/>
<dbReference type="Proteomes" id="UP000011864">
    <property type="component" value="Chromosome"/>
</dbReference>
<sequence length="49" mass="5468">MNRIAQFTLIIALSFSQNILSSDLSVADVENKISVKQSEYDNYNSSLEA</sequence>
<organism evidence="1 2">
    <name type="scientific">Paraglaciecola psychrophila 170</name>
    <dbReference type="NCBI Taxonomy" id="1129794"/>
    <lineage>
        <taxon>Bacteria</taxon>
        <taxon>Pseudomonadati</taxon>
        <taxon>Pseudomonadota</taxon>
        <taxon>Gammaproteobacteria</taxon>
        <taxon>Alteromonadales</taxon>
        <taxon>Alteromonadaceae</taxon>
        <taxon>Paraglaciecola</taxon>
    </lineage>
</organism>
<dbReference type="RefSeq" id="WP_007635811.1">
    <property type="nucleotide sequence ID" value="NC_020514.1"/>
</dbReference>
<evidence type="ECO:0000313" key="1">
    <source>
        <dbReference type="EMBL" id="AGH47417.1"/>
    </source>
</evidence>
<dbReference type="KEGG" id="gps:C427_5320"/>
<name>K6ZKE5_9ALTE</name>
<evidence type="ECO:0000313" key="2">
    <source>
        <dbReference type="Proteomes" id="UP000011864"/>
    </source>
</evidence>
<reference evidence="1 2" key="1">
    <citation type="journal article" date="2013" name="Genome Announc.">
        <title>Complete Genome Sequence of Glaciecola psychrophila Strain 170T.</title>
        <authorList>
            <person name="Yin J."/>
            <person name="Chen J."/>
            <person name="Liu G."/>
            <person name="Yu Y."/>
            <person name="Song L."/>
            <person name="Wang X."/>
            <person name="Qu X."/>
        </authorList>
    </citation>
    <scope>NUCLEOTIDE SEQUENCE [LARGE SCALE GENOMIC DNA]</scope>
    <source>
        <strain evidence="1 2">170</strain>
    </source>
</reference>
<dbReference type="STRING" id="1129794.C427_5320"/>
<gene>
    <name evidence="1" type="ORF">C427_5320</name>
</gene>
<protein>
    <submittedName>
        <fullName evidence="1">Uncharacterized protein</fullName>
    </submittedName>
</protein>
<dbReference type="EMBL" id="CP003837">
    <property type="protein sequence ID" value="AGH47417.1"/>
    <property type="molecule type" value="Genomic_DNA"/>
</dbReference>
<keyword evidence="2" id="KW-1185">Reference proteome</keyword>
<dbReference type="PATRIC" id="fig|1129794.4.peg.5303"/>
<proteinExistence type="predicted"/>
<dbReference type="HOGENOM" id="CLU_3138803_0_0_6"/>